<dbReference type="OrthoDB" id="163438at2759"/>
<dbReference type="Pfam" id="PF24883">
    <property type="entry name" value="NPHP3_N"/>
    <property type="match status" value="1"/>
</dbReference>
<dbReference type="InterPro" id="IPR007111">
    <property type="entry name" value="NACHT_NTPase"/>
</dbReference>
<keyword evidence="1" id="KW-0677">Repeat</keyword>
<evidence type="ECO:0000256" key="1">
    <source>
        <dbReference type="ARBA" id="ARBA00022737"/>
    </source>
</evidence>
<name>A0A166TG38_9AGAM</name>
<proteinExistence type="predicted"/>
<organism evidence="4 5">
    <name type="scientific">Athelia psychrophila</name>
    <dbReference type="NCBI Taxonomy" id="1759441"/>
    <lineage>
        <taxon>Eukaryota</taxon>
        <taxon>Fungi</taxon>
        <taxon>Dikarya</taxon>
        <taxon>Basidiomycota</taxon>
        <taxon>Agaricomycotina</taxon>
        <taxon>Agaricomycetes</taxon>
        <taxon>Agaricomycetidae</taxon>
        <taxon>Atheliales</taxon>
        <taxon>Atheliaceae</taxon>
        <taxon>Athelia</taxon>
    </lineage>
</organism>
<feature type="non-terminal residue" evidence="4">
    <location>
        <position position="947"/>
    </location>
</feature>
<evidence type="ECO:0000259" key="2">
    <source>
        <dbReference type="PROSITE" id="PS50004"/>
    </source>
</evidence>
<dbReference type="InterPro" id="IPR035892">
    <property type="entry name" value="C2_domain_sf"/>
</dbReference>
<dbReference type="SUPFAM" id="SSF49562">
    <property type="entry name" value="C2 domain (Calcium/lipid-binding domain, CaLB)"/>
    <property type="match status" value="1"/>
</dbReference>
<dbReference type="AlphaFoldDB" id="A0A166TG38"/>
<dbReference type="InterPro" id="IPR000008">
    <property type="entry name" value="C2_dom"/>
</dbReference>
<dbReference type="CDD" id="cd00030">
    <property type="entry name" value="C2"/>
    <property type="match status" value="1"/>
</dbReference>
<feature type="domain" description="NACHT" evidence="3">
    <location>
        <begin position="390"/>
        <end position="551"/>
    </location>
</feature>
<dbReference type="PANTHER" id="PTHR10039:SF17">
    <property type="entry name" value="FUNGAL STAND N-TERMINAL GOODBYE DOMAIN-CONTAINING PROTEIN-RELATED"/>
    <property type="match status" value="1"/>
</dbReference>
<dbReference type="InterPro" id="IPR056884">
    <property type="entry name" value="NPHP3-like_N"/>
</dbReference>
<evidence type="ECO:0000313" key="4">
    <source>
        <dbReference type="EMBL" id="KZP30581.1"/>
    </source>
</evidence>
<reference evidence="4 5" key="1">
    <citation type="journal article" date="2016" name="Mol. Biol. Evol.">
        <title>Comparative Genomics of Early-Diverging Mushroom-Forming Fungi Provides Insights into the Origins of Lignocellulose Decay Capabilities.</title>
        <authorList>
            <person name="Nagy L.G."/>
            <person name="Riley R."/>
            <person name="Tritt A."/>
            <person name="Adam C."/>
            <person name="Daum C."/>
            <person name="Floudas D."/>
            <person name="Sun H."/>
            <person name="Yadav J.S."/>
            <person name="Pangilinan J."/>
            <person name="Larsson K.H."/>
            <person name="Matsuura K."/>
            <person name="Barry K."/>
            <person name="Labutti K."/>
            <person name="Kuo R."/>
            <person name="Ohm R.A."/>
            <person name="Bhattacharya S.S."/>
            <person name="Shirouzu T."/>
            <person name="Yoshinaga Y."/>
            <person name="Martin F.M."/>
            <person name="Grigoriev I.V."/>
            <person name="Hibbett D.S."/>
        </authorList>
    </citation>
    <scope>NUCLEOTIDE SEQUENCE [LARGE SCALE GENOMIC DNA]</scope>
    <source>
        <strain evidence="4 5">CBS 109695</strain>
    </source>
</reference>
<protein>
    <submittedName>
        <fullName evidence="4">Uncharacterized protein</fullName>
    </submittedName>
</protein>
<evidence type="ECO:0000259" key="3">
    <source>
        <dbReference type="PROSITE" id="PS50837"/>
    </source>
</evidence>
<dbReference type="PANTHER" id="PTHR10039">
    <property type="entry name" value="AMELOGENIN"/>
    <property type="match status" value="1"/>
</dbReference>
<dbReference type="PROSITE" id="PS50004">
    <property type="entry name" value="C2"/>
    <property type="match status" value="1"/>
</dbReference>
<dbReference type="PROSITE" id="PS50837">
    <property type="entry name" value="NACHT"/>
    <property type="match status" value="1"/>
</dbReference>
<dbReference type="Gene3D" id="3.40.50.300">
    <property type="entry name" value="P-loop containing nucleotide triphosphate hydrolases"/>
    <property type="match status" value="1"/>
</dbReference>
<dbReference type="SUPFAM" id="SSF52540">
    <property type="entry name" value="P-loop containing nucleoside triphosphate hydrolases"/>
    <property type="match status" value="1"/>
</dbReference>
<accession>A0A166TG38</accession>
<gene>
    <name evidence="4" type="ORF">FIBSPDRAFT_777346</name>
</gene>
<keyword evidence="5" id="KW-1185">Reference proteome</keyword>
<dbReference type="SMART" id="SM00239">
    <property type="entry name" value="C2"/>
    <property type="match status" value="1"/>
</dbReference>
<sequence length="947" mass="105620">MSQSWSLKVQGIDGLSWASRPYSILRSKSKPNLYVQVYLDGVQVARTKIVKGSLSANWGETLTILSGRESSVLVFELKHKSSIYSETCFGTITRTIGDLVRDCGEAEVTPIRLEHGNRRVRHNAEGVISVGIKTINSSQARGDVMNTAQHDLEGRHIDPGVPDISVPQELNDFKTTVSKDKGILVSLCTVLNKIQLIADATANAVDTIAKVHPYADAAWKVLSSVYKAYKQQKQTDKAVIALFKKMAALYAFVDDVENLPSKIERLERTIVRVLEQTTECGIFFREYTDHGFIPRLLGQAVSNRSQVISDLSTALGRLQNDLNSGVMLHTAFVSSQNRQGIERLVMSDILKGLKPAEMNATSRPLCLPGTRQDLLKDIIDRLLTPSADQNVVWLHGAAGLGKSTLATTVAEYFRGLQRRGAFLFFDRNVPIESHPDRVIRTLAYQFAEHDHAFRSSVSAAIDRDPQVVSAPLGTQFASLLSEPLANISSQAESTTITGPIIIVLDALDECGNADSRRALLNLLSQDLSKLPCQYRFLITSRPDPDIERALASCKHVHAVDLGKASDADMLMYIRHEMKVTYESRCFSDELPLDWPGELVIQQLVAYAAGLFIWASTAMRLLFTADFLVEWLASLLCHESQTFTLDELYKTALLSVGNWQSGESADIYRRILGAVVFSQVPLTDSDIGDLLGLDSSVCCIALRRLGSVIQWTEGQPARTLHKSFPDYLTDRDRCSSEPWFADLQECHRTLAVGCLRVMESQLRFNICHLETSHILNKDVKDLPARIEACIPHSLSYACCFWTYHLSKMHADDLQIMDLILAFFKHRFLYWLEILSLTQEMKNARRSLEMVHAYAKGLHDEAQTFSQDAINFVSVFAPAISASTPHIYVSCIPFAPQSSILKHTYSGNLPNTFLVDIGLEKEWPPCQQVLLGHTNWVTSVVYSPDGRRI</sequence>
<evidence type="ECO:0000313" key="5">
    <source>
        <dbReference type="Proteomes" id="UP000076532"/>
    </source>
</evidence>
<dbReference type="Gene3D" id="2.60.40.150">
    <property type="entry name" value="C2 domain"/>
    <property type="match status" value="1"/>
</dbReference>
<dbReference type="EMBL" id="KV417493">
    <property type="protein sequence ID" value="KZP30581.1"/>
    <property type="molecule type" value="Genomic_DNA"/>
</dbReference>
<feature type="domain" description="C2" evidence="2">
    <location>
        <begin position="1"/>
        <end position="110"/>
    </location>
</feature>
<dbReference type="InterPro" id="IPR027417">
    <property type="entry name" value="P-loop_NTPase"/>
</dbReference>
<dbReference type="Proteomes" id="UP000076532">
    <property type="component" value="Unassembled WGS sequence"/>
</dbReference>
<dbReference type="STRING" id="436010.A0A166TG38"/>
<dbReference type="Pfam" id="PF00168">
    <property type="entry name" value="C2"/>
    <property type="match status" value="1"/>
</dbReference>